<keyword evidence="8 12" id="KW-0472">Membrane</keyword>
<evidence type="ECO:0000259" key="13">
    <source>
        <dbReference type="PROSITE" id="PS50022"/>
    </source>
</evidence>
<feature type="region of interest" description="Disordered" evidence="11">
    <location>
        <begin position="412"/>
        <end position="454"/>
    </location>
</feature>
<evidence type="ECO:0000256" key="9">
    <source>
        <dbReference type="ARBA" id="ARBA00023157"/>
    </source>
</evidence>
<keyword evidence="6" id="KW-0067">ATP-binding</keyword>
<comment type="caution">
    <text evidence="14">The sequence shown here is derived from an EMBL/GenBank/DDBJ whole genome shotgun (WGS) entry which is preliminary data.</text>
</comment>
<evidence type="ECO:0000256" key="8">
    <source>
        <dbReference type="ARBA" id="ARBA00023136"/>
    </source>
</evidence>
<evidence type="ECO:0000256" key="4">
    <source>
        <dbReference type="ARBA" id="ARBA00022729"/>
    </source>
</evidence>
<dbReference type="InterPro" id="IPR000421">
    <property type="entry name" value="FA58C"/>
</dbReference>
<feature type="domain" description="F5/8 type C" evidence="13">
    <location>
        <begin position="1"/>
        <end position="159"/>
    </location>
</feature>
<proteinExistence type="predicted"/>
<feature type="transmembrane region" description="Helical" evidence="12">
    <location>
        <begin position="728"/>
        <end position="752"/>
    </location>
</feature>
<dbReference type="Proteomes" id="UP000290809">
    <property type="component" value="Unassembled WGS sequence"/>
</dbReference>
<sequence length="1434" mass="157858">LTEVYGSNEHTSGYAWCPNTHVEDGLREWIQAEFSHLVIISVIFTAGRGDGNVKEYMPNFVLRYQREDNGVWYEHVKTDGTRVKEYMPNFVLRYQREDNGVWYEHVKTDGTRVLKANNDPRNIARTTLDSVVIAKRIRIYPYSHRSKQQVCLRFALYGCDFPDGVISYSMPQGDTITYGQQLLFGSPYSTIPQNFQDLTYDGQLIELENQLVGGIGQLMDNIAYLGNVTQHSDSHPAQPGFHFIGWNVPNKNLRIVFKFDEVRTFIWLRIFTFDSVPLKSRVFSQAIVEFSMDGKNFDKSIEISTNHARLIDPSQINPTRLSISDNDIQSSSSLSRLKRTSNSMHNGLIQDTIIYNNHEWDGALVVQIPLASYRARYVSLTLTSTDSWILLSEVQFNSTIVQSKSLLPLSSHEEINSNKSMKKSPDDDTSNHIDNSQKKLLNTDEKSFRASPRIGDHSEMLNKQDIRNSNKPMNPEIHSPMSVGNEKESWYHNENYYSASSSSTSISSSSSSSSLSASSSQLSQIIVIVSYVLGAILCLFILLAIIIIIQRKCKHYLHFKHQCCKQLTVETTGISPNQSGGFYSPLSLIGTCGSTNHHPHGVNSLLNYNVVNTMNIPEAAKLLQSLSTLSPNTRTTLTTTTNFVHNNNNNCLSNNGGNVGANKPMNPEIHSPMSVGNEKSLTSNHEIRSAEENLGNHNENYYSASSSSTSISSSSSSLSASSSQLSQIIVIVSYVLGAILCLFILLAIIIIIQRKCKHYLHFKHQCCKQLTVETTGISPNQSGGFYSPLSLIGTCGSTNHHPHGVNSLLNYNVVNTMNIPEAAKLLQSLSTLSPNTRTTLTTTTTDNFVHNNNNNCLSNNGGNVGGVGVNQTVLHHPNNILQYTMNNNSNTLATESNSVLVNNNNNRLFGTACANSIGGIGDGRISKLDYASTIGQPLPPPPPPTLPNGLLLPCIPQTGVVGGIGMNHHNHPGTTDQHHHQITEQPTSMYMQTNAANRLVGNDLNSLNGMSPEYASASIFGFTPPPSDLSDGASIHCGENNNNGNNNIPSNYYRPIISRLGNNQHYPTSGLMPNLNSNYNGPVSTLSNTGGPTYELHTKMHILPNDTINNNNNSNNNINNNEQFYSSTVNQPNATGFLFLPRSQIGNVGGGGGGTMMNRISFATNQFPQLNPNNIPSNNGFISVTSGDLYNIYQTTGINLPIQSNLQTSLQQQQQQQQQMYCQQQPTEYKFIKQSDDNTTWQLSSTLSNNRQSIIINSTPQQISPFTEQCLNNLDSSWTGTVNSNNNDNNSHRITNMTDTNIMGTLKANYFLPIMNTSTTLNNNNDNNNPKHDEQQIAQSYFLANHQQGKQQQITYPSFPPPPPRILTSINSGILSTTSPSTTISTTITSPISSNELNFSRSSPVGATEAITTISTESGATNGDGGGGCYTMID</sequence>
<dbReference type="PROSITE" id="PS50022">
    <property type="entry name" value="FA58C_3"/>
    <property type="match status" value="1"/>
</dbReference>
<keyword evidence="15" id="KW-1185">Reference proteome</keyword>
<evidence type="ECO:0000256" key="7">
    <source>
        <dbReference type="ARBA" id="ARBA00022989"/>
    </source>
</evidence>
<dbReference type="GO" id="GO:0005886">
    <property type="term" value="C:plasma membrane"/>
    <property type="evidence" value="ECO:0007669"/>
    <property type="project" value="UniProtKB-SubCell"/>
</dbReference>
<evidence type="ECO:0000256" key="2">
    <source>
        <dbReference type="ARBA" id="ARBA00022475"/>
    </source>
</evidence>
<evidence type="ECO:0000256" key="3">
    <source>
        <dbReference type="ARBA" id="ARBA00022692"/>
    </source>
</evidence>
<evidence type="ECO:0000313" key="14">
    <source>
        <dbReference type="EMBL" id="RTG84601.1"/>
    </source>
</evidence>
<keyword evidence="3 12" id="KW-0812">Transmembrane</keyword>
<accession>A0A430QA69</accession>
<evidence type="ECO:0000256" key="10">
    <source>
        <dbReference type="ARBA" id="ARBA00023180"/>
    </source>
</evidence>
<organism evidence="14 15">
    <name type="scientific">Schistosoma bovis</name>
    <name type="common">Blood fluke</name>
    <dbReference type="NCBI Taxonomy" id="6184"/>
    <lineage>
        <taxon>Eukaryota</taxon>
        <taxon>Metazoa</taxon>
        <taxon>Spiralia</taxon>
        <taxon>Lophotrochozoa</taxon>
        <taxon>Platyhelminthes</taxon>
        <taxon>Trematoda</taxon>
        <taxon>Digenea</taxon>
        <taxon>Strigeidida</taxon>
        <taxon>Schistosomatoidea</taxon>
        <taxon>Schistosomatidae</taxon>
        <taxon>Schistosoma</taxon>
    </lineage>
</organism>
<gene>
    <name evidence="14" type="ORF">DC041_0007868</name>
</gene>
<dbReference type="InterPro" id="IPR048525">
    <property type="entry name" value="DDR1-2_DS-like"/>
</dbReference>
<protein>
    <recommendedName>
        <fullName evidence="13">F5/8 type C domain-containing protein</fullName>
    </recommendedName>
</protein>
<dbReference type="GO" id="GO:0005524">
    <property type="term" value="F:ATP binding"/>
    <property type="evidence" value="ECO:0007669"/>
    <property type="project" value="UniProtKB-KW"/>
</dbReference>
<evidence type="ECO:0000256" key="11">
    <source>
        <dbReference type="SAM" id="MobiDB-lite"/>
    </source>
</evidence>
<keyword evidence="4" id="KW-0732">Signal</keyword>
<dbReference type="EMBL" id="QMKO01002141">
    <property type="protein sequence ID" value="RTG84601.1"/>
    <property type="molecule type" value="Genomic_DNA"/>
</dbReference>
<feature type="non-terminal residue" evidence="14">
    <location>
        <position position="1"/>
    </location>
</feature>
<dbReference type="InterPro" id="IPR008979">
    <property type="entry name" value="Galactose-bd-like_sf"/>
</dbReference>
<dbReference type="Gene3D" id="2.60.120.1190">
    <property type="match status" value="1"/>
</dbReference>
<evidence type="ECO:0000313" key="15">
    <source>
        <dbReference type="Proteomes" id="UP000290809"/>
    </source>
</evidence>
<evidence type="ECO:0000256" key="1">
    <source>
        <dbReference type="ARBA" id="ARBA00004251"/>
    </source>
</evidence>
<dbReference type="Pfam" id="PF21114">
    <property type="entry name" value="DDR1-2_DS-like"/>
    <property type="match status" value="1"/>
</dbReference>
<keyword evidence="10" id="KW-0325">Glycoprotein</keyword>
<keyword evidence="2" id="KW-1003">Cell membrane</keyword>
<keyword evidence="9" id="KW-1015">Disulfide bond</keyword>
<comment type="subcellular location">
    <subcellularLocation>
        <location evidence="1">Cell membrane</location>
        <topology evidence="1">Single-pass type I membrane protein</topology>
    </subcellularLocation>
</comment>
<evidence type="ECO:0000256" key="12">
    <source>
        <dbReference type="SAM" id="Phobius"/>
    </source>
</evidence>
<keyword evidence="7 12" id="KW-1133">Transmembrane helix</keyword>
<dbReference type="Gene3D" id="2.60.120.260">
    <property type="entry name" value="Galactose-binding domain-like"/>
    <property type="match status" value="1"/>
</dbReference>
<dbReference type="SUPFAM" id="SSF49785">
    <property type="entry name" value="Galactose-binding domain-like"/>
    <property type="match status" value="1"/>
</dbReference>
<feature type="compositionally biased region" description="Basic and acidic residues" evidence="11">
    <location>
        <begin position="423"/>
        <end position="454"/>
    </location>
</feature>
<evidence type="ECO:0000256" key="6">
    <source>
        <dbReference type="ARBA" id="ARBA00022840"/>
    </source>
</evidence>
<evidence type="ECO:0000256" key="5">
    <source>
        <dbReference type="ARBA" id="ARBA00022741"/>
    </source>
</evidence>
<feature type="transmembrane region" description="Helical" evidence="12">
    <location>
        <begin position="525"/>
        <end position="549"/>
    </location>
</feature>
<reference evidence="14 15" key="1">
    <citation type="journal article" date="2019" name="PLoS Pathog.">
        <title>Genome sequence of the bovine parasite Schistosoma bovis Tanzania.</title>
        <authorList>
            <person name="Oey H."/>
            <person name="Zakrzewski M."/>
            <person name="Gobert G."/>
            <person name="Gravermann K."/>
            <person name="Stoye J."/>
            <person name="Jones M."/>
            <person name="Mcmanus D."/>
            <person name="Krause L."/>
        </authorList>
    </citation>
    <scope>NUCLEOTIDE SEQUENCE [LARGE SCALE GENOMIC DNA]</scope>
    <source>
        <strain evidence="14 15">TAN1997</strain>
    </source>
</reference>
<keyword evidence="5" id="KW-0547">Nucleotide-binding</keyword>
<name>A0A430QA69_SCHBO</name>